<dbReference type="Pfam" id="PF17957">
    <property type="entry name" value="Big_7"/>
    <property type="match status" value="1"/>
</dbReference>
<dbReference type="SUPFAM" id="SSF51445">
    <property type="entry name" value="(Trans)glycosidases"/>
    <property type="match status" value="1"/>
</dbReference>
<evidence type="ECO:0000313" key="3">
    <source>
        <dbReference type="EMBL" id="MBB6671210.1"/>
    </source>
</evidence>
<evidence type="ECO:0000259" key="2">
    <source>
        <dbReference type="PROSITE" id="PS50853"/>
    </source>
</evidence>
<reference evidence="3 4" key="1">
    <citation type="submission" date="2020-08" db="EMBL/GenBank/DDBJ databases">
        <title>Cohnella phylogeny.</title>
        <authorList>
            <person name="Dunlap C."/>
        </authorList>
    </citation>
    <scope>NUCLEOTIDE SEQUENCE [LARGE SCALE GENOMIC DNA]</scope>
    <source>
        <strain evidence="3 4">DSM 28246</strain>
    </source>
</reference>
<dbReference type="InterPro" id="IPR013783">
    <property type="entry name" value="Ig-like_fold"/>
</dbReference>
<dbReference type="EMBL" id="JACJVP010000018">
    <property type="protein sequence ID" value="MBB6671210.1"/>
    <property type="molecule type" value="Genomic_DNA"/>
</dbReference>
<keyword evidence="4" id="KW-1185">Reference proteome</keyword>
<protein>
    <submittedName>
        <fullName evidence="3">Fibronectin type III domain-containing protein</fullName>
    </submittedName>
</protein>
<feature type="chain" id="PRO_5031105158" evidence="1">
    <location>
        <begin position="31"/>
        <end position="751"/>
    </location>
</feature>
<keyword evidence="1" id="KW-0732">Signal</keyword>
<feature type="domain" description="Fibronectin type-III" evidence="2">
    <location>
        <begin position="548"/>
        <end position="646"/>
    </location>
</feature>
<organism evidence="3 4">
    <name type="scientific">Cohnella nanjingensis</name>
    <dbReference type="NCBI Taxonomy" id="1387779"/>
    <lineage>
        <taxon>Bacteria</taxon>
        <taxon>Bacillati</taxon>
        <taxon>Bacillota</taxon>
        <taxon>Bacilli</taxon>
        <taxon>Bacillales</taxon>
        <taxon>Paenibacillaceae</taxon>
        <taxon>Cohnella</taxon>
    </lineage>
</organism>
<evidence type="ECO:0000313" key="4">
    <source>
        <dbReference type="Proteomes" id="UP000547209"/>
    </source>
</evidence>
<dbReference type="InterPro" id="IPR036116">
    <property type="entry name" value="FN3_sf"/>
</dbReference>
<dbReference type="InterPro" id="IPR017853">
    <property type="entry name" value="GH"/>
</dbReference>
<dbReference type="PROSITE" id="PS50853">
    <property type="entry name" value="FN3"/>
    <property type="match status" value="1"/>
</dbReference>
<dbReference type="CDD" id="cd00063">
    <property type="entry name" value="FN3"/>
    <property type="match status" value="1"/>
</dbReference>
<sequence length="751" mass="81071">MRVDIRRACLCFLTAALLASAFLRIPKAEAAAVLTFDSLHDGDSLAAGVVRIQGGYTGAYNVQLVANGSRIYDTHMEDPDGDESGTWYCDLDTSAYDGEVELAVRAADAATRYNAWSAFLRVTVHSPQAKQPSVTILSPADGSTVGGTVPIRVKVEATGLPQSVQVRIDGGDWLEAAHRGGGFSYDWDASGEGDRTHSIEARAIGKNGKVGRSLTTYVDTGAGSHETTTLVRQDRAMWIWENASYNLIYNPGSRAVLDAMASDTATFGQDATTTLYLGVDAYQGTDMLEDERERVRDFVAWAHGRGYRVQALIAGGTNPPYFGTYARYREQALREFEKVLNYNLASDTSERFDGINLDTEPYSLPDFHSAYPDVEIQYLDMLEALMQRKEASGLGIPVGPAIPRWYDTSASAQSIAWHGSVKWLSQHIQDTADYIAIMDYRDQAEGSVGIIQQAQGELDYAQSIGKPNSVVVGVETKDIADGGDPETISFNEEGRAYMESELDKVYAAFGDHPGFAGIAVHHYDSLRTLPSAWGPNAAYWQPPADTRPPGALSAAPVASAFDYQRIDIAYGRAYDDGEVQAYRVYRSEQPSFEPDPSLLAGTSRGLSFKDAGLLPDTRYYYRIAAIDMAGNEGPASAVVSARTGQTTLKPMIVSAMSVAYGASKGTVTLRVSNLETAASIPAAAVHGRFTHMAGRFVDAKTDADGMFVAASETTSAASGEIGFMPVRILAAGYYWASAYDTPHTASASWPS</sequence>
<dbReference type="InterPro" id="IPR003961">
    <property type="entry name" value="FN3_dom"/>
</dbReference>
<name>A0A7X0RPH4_9BACL</name>
<dbReference type="Gene3D" id="2.60.40.10">
    <property type="entry name" value="Immunoglobulins"/>
    <property type="match status" value="2"/>
</dbReference>
<proteinExistence type="predicted"/>
<feature type="signal peptide" evidence="1">
    <location>
        <begin position="1"/>
        <end position="30"/>
    </location>
</feature>
<dbReference type="Proteomes" id="UP000547209">
    <property type="component" value="Unassembled WGS sequence"/>
</dbReference>
<evidence type="ECO:0000256" key="1">
    <source>
        <dbReference type="SAM" id="SignalP"/>
    </source>
</evidence>
<gene>
    <name evidence="3" type="ORF">H7C19_10970</name>
</gene>
<dbReference type="SUPFAM" id="SSF49265">
    <property type="entry name" value="Fibronectin type III"/>
    <property type="match status" value="1"/>
</dbReference>
<accession>A0A7X0RPH4</accession>
<dbReference type="AlphaFoldDB" id="A0A7X0RPH4"/>
<comment type="caution">
    <text evidence="3">The sequence shown here is derived from an EMBL/GenBank/DDBJ whole genome shotgun (WGS) entry which is preliminary data.</text>
</comment>